<evidence type="ECO:0000256" key="5">
    <source>
        <dbReference type="SAM" id="SignalP"/>
    </source>
</evidence>
<dbReference type="SUPFAM" id="SSF53850">
    <property type="entry name" value="Periplasmic binding protein-like II"/>
    <property type="match status" value="1"/>
</dbReference>
<feature type="signal peptide" evidence="5">
    <location>
        <begin position="1"/>
        <end position="23"/>
    </location>
</feature>
<feature type="domain" description="Solute-binding protein family 5" evidence="6">
    <location>
        <begin position="74"/>
        <end position="440"/>
    </location>
</feature>
<dbReference type="EMBL" id="CP042582">
    <property type="protein sequence ID" value="QEX21867.1"/>
    <property type="molecule type" value="Genomic_DNA"/>
</dbReference>
<dbReference type="PIRSF" id="PIRSF002741">
    <property type="entry name" value="MppA"/>
    <property type="match status" value="1"/>
</dbReference>
<reference evidence="7 8" key="1">
    <citation type="submission" date="2019-08" db="EMBL/GenBank/DDBJ databases">
        <title>Hyperibacter terrae gen. nov., sp. nov. and Hyperibacter viscosus sp. nov., two new members in the family Rhodospirillaceae isolated from the rhizosphere of Hypericum perforatum.</title>
        <authorList>
            <person name="Noviana Z."/>
        </authorList>
    </citation>
    <scope>NUCLEOTIDE SEQUENCE [LARGE SCALE GENOMIC DNA]</scope>
    <source>
        <strain evidence="7 8">R5959</strain>
    </source>
</reference>
<keyword evidence="8" id="KW-1185">Reference proteome</keyword>
<dbReference type="CDD" id="cd08512">
    <property type="entry name" value="PBP2_NikA_DppA_OppA_like_7"/>
    <property type="match status" value="1"/>
</dbReference>
<name>A0A5J6MXM3_9PROT</name>
<dbReference type="GO" id="GO:1904680">
    <property type="term" value="F:peptide transmembrane transporter activity"/>
    <property type="evidence" value="ECO:0007669"/>
    <property type="project" value="TreeGrafter"/>
</dbReference>
<feature type="chain" id="PRO_5023858033" evidence="5">
    <location>
        <begin position="24"/>
        <end position="529"/>
    </location>
</feature>
<dbReference type="Gene3D" id="3.10.105.10">
    <property type="entry name" value="Dipeptide-binding Protein, Domain 3"/>
    <property type="match status" value="1"/>
</dbReference>
<comment type="subcellular location">
    <subcellularLocation>
        <location evidence="1">Periplasm</location>
    </subcellularLocation>
</comment>
<dbReference type="Proteomes" id="UP000325797">
    <property type="component" value="Chromosome"/>
</dbReference>
<dbReference type="Gene3D" id="3.40.190.10">
    <property type="entry name" value="Periplasmic binding protein-like II"/>
    <property type="match status" value="1"/>
</dbReference>
<evidence type="ECO:0000256" key="3">
    <source>
        <dbReference type="ARBA" id="ARBA00022448"/>
    </source>
</evidence>
<proteinExistence type="inferred from homology"/>
<accession>A0A5J6MXM3</accession>
<dbReference type="PANTHER" id="PTHR30290:SF10">
    <property type="entry name" value="PERIPLASMIC OLIGOPEPTIDE-BINDING PROTEIN-RELATED"/>
    <property type="match status" value="1"/>
</dbReference>
<dbReference type="InterPro" id="IPR000914">
    <property type="entry name" value="SBP_5_dom"/>
</dbReference>
<evidence type="ECO:0000259" key="6">
    <source>
        <dbReference type="Pfam" id="PF00496"/>
    </source>
</evidence>
<organism evidence="7 8">
    <name type="scientific">Hypericibacter adhaerens</name>
    <dbReference type="NCBI Taxonomy" id="2602016"/>
    <lineage>
        <taxon>Bacteria</taxon>
        <taxon>Pseudomonadati</taxon>
        <taxon>Pseudomonadota</taxon>
        <taxon>Alphaproteobacteria</taxon>
        <taxon>Rhodospirillales</taxon>
        <taxon>Dongiaceae</taxon>
        <taxon>Hypericibacter</taxon>
    </lineage>
</organism>
<dbReference type="Pfam" id="PF00496">
    <property type="entry name" value="SBP_bac_5"/>
    <property type="match status" value="1"/>
</dbReference>
<evidence type="ECO:0000256" key="2">
    <source>
        <dbReference type="ARBA" id="ARBA00005695"/>
    </source>
</evidence>
<protein>
    <submittedName>
        <fullName evidence="7">ABC transporter substrate-binding protein</fullName>
    </submittedName>
</protein>
<dbReference type="Gene3D" id="3.90.76.10">
    <property type="entry name" value="Dipeptide-binding Protein, Domain 1"/>
    <property type="match status" value="1"/>
</dbReference>
<keyword evidence="3" id="KW-0813">Transport</keyword>
<dbReference type="GO" id="GO:0030288">
    <property type="term" value="C:outer membrane-bounded periplasmic space"/>
    <property type="evidence" value="ECO:0007669"/>
    <property type="project" value="UniProtKB-ARBA"/>
</dbReference>
<evidence type="ECO:0000256" key="1">
    <source>
        <dbReference type="ARBA" id="ARBA00004418"/>
    </source>
</evidence>
<evidence type="ECO:0000256" key="4">
    <source>
        <dbReference type="ARBA" id="ARBA00022729"/>
    </source>
</evidence>
<dbReference type="KEGG" id="hadh:FRZ61_17960"/>
<dbReference type="OrthoDB" id="9803988at2"/>
<dbReference type="AlphaFoldDB" id="A0A5J6MXM3"/>
<evidence type="ECO:0000313" key="8">
    <source>
        <dbReference type="Proteomes" id="UP000325797"/>
    </source>
</evidence>
<dbReference type="InterPro" id="IPR030678">
    <property type="entry name" value="Peptide/Ni-bd"/>
</dbReference>
<evidence type="ECO:0000313" key="7">
    <source>
        <dbReference type="EMBL" id="QEX21867.1"/>
    </source>
</evidence>
<gene>
    <name evidence="7" type="ORF">FRZ61_17960</name>
</gene>
<sequence length="529" mass="58625">MKKLLAALAIGAGLALGAPVVHAETPKDTLIEAWRFDDIISLDPAEMYEISTYEFVGNVYVTLISIDPHDTSHIVPRAAESWSVSDDGLTYTFKLRPGQKFHSGNPLTAADVVYSFQRMTVLNLAPAFLIQDLGISADNAKDTLKAVDDLTFQLKVDKPYAPSYVINVLSASNFAIVDSKLLKNHETNNDWGNGWLKTNSAGSGPFILKSWKPDETLVIEANPDYYGGAPKLKRVVWRNIAEESAQRLLLESGDVDIARNLSADQLDGLRQKGGFEVTSTAQSTSLYIGLNLKNKYLANPKVREAIRYLVDYQGLEKTALRERYVTNQTFLPSSFLGYVDSNPYKLDIAKAKSLLAEAGYADGFELSVDLASTFQERMDIAQSLQGTMAQVGIKLKILSEDAKTALTAYRARKHDLYLGTWGVDYFDPNTNMVFVVNTDNSDEPASKPLSWRNSWIDPDLTAKAQALLMERDEAKRKAGYQDLIKAWQPISPFAMLYQEVQVAALLPKVKNFYLGPSAETTLYVGVSKE</sequence>
<dbReference type="GO" id="GO:0015833">
    <property type="term" value="P:peptide transport"/>
    <property type="evidence" value="ECO:0007669"/>
    <property type="project" value="TreeGrafter"/>
</dbReference>
<dbReference type="InterPro" id="IPR039424">
    <property type="entry name" value="SBP_5"/>
</dbReference>
<dbReference type="GO" id="GO:0043190">
    <property type="term" value="C:ATP-binding cassette (ABC) transporter complex"/>
    <property type="evidence" value="ECO:0007669"/>
    <property type="project" value="InterPro"/>
</dbReference>
<dbReference type="PANTHER" id="PTHR30290">
    <property type="entry name" value="PERIPLASMIC BINDING COMPONENT OF ABC TRANSPORTER"/>
    <property type="match status" value="1"/>
</dbReference>
<comment type="similarity">
    <text evidence="2">Belongs to the bacterial solute-binding protein 5 family.</text>
</comment>
<keyword evidence="4 5" id="KW-0732">Signal</keyword>
<dbReference type="RefSeq" id="WP_151116727.1">
    <property type="nucleotide sequence ID" value="NZ_CP042582.1"/>
</dbReference>